<dbReference type="AlphaFoldDB" id="K3WJE1"/>
<evidence type="ECO:0000313" key="3">
    <source>
        <dbReference type="Proteomes" id="UP000019132"/>
    </source>
</evidence>
<dbReference type="InParanoid" id="K3WJE1"/>
<dbReference type="HOGENOM" id="CLU_388578_0_0_1"/>
<sequence>MAQQGSLTIDLSKIQQLEKKIADLTKQNDTLVSEVKQVQQQLEQARLEAKESNYLKMKANESKTKLAEKESDIQKLTQDHIASIGKLHHVIEQLKGEKELLVQTQQQQASSSSKDVMEIKQHAAAAQAETSALQKQLSELTQQLSAAQQDVREKEKQYQEFSESVAKLQATIEREQHGHTSEIRVLRNSMVQKQQDHEKELALLQIQLDDAKREMVEKERRTESVGVLQDTLDRQSKFIKDLEDKNKAIQAKLTDAEERETSALREVKQQDQNLSDLTKKLASAVAALEAKETQAGILNEKVRVQLDQMSSLESKSSTWLRQEEEYKRDKSVTERERWNLTNELRDKSDEVQKLQSYIRKQHEEQLAVASTLQMEVQELQSQIKMLKVQELARLEKQNEQISRENDRLNERIAMQDKALRQHKQELEMASNHTHQLQVEVENWKRKEQQQKAQKDMYAHEKAALEKHLANLEAEHSSYKNEKRLEVEKITFRMRELESQIAQKDYEILRIEERFTKAEAWRLKEARRVEERDGQLLDAKEELAQLKNRNVEAENNVVIQELRREREQFQHRITQLTQQLDDEKVARQVSGQKFHDELDMMQKGLEWQLPQLAAACVNRSSEEWVRKCHQVVKALRDDFNMKALTERNELMTQIKHIEDVRDHVEQKYKNMMAECDFLRKEVHRVEDNNKVLLDQLHTIRYDESVSSFMGTC</sequence>
<dbReference type="OMA" id="RECAQCN"/>
<feature type="coiled-coil region" evidence="1">
    <location>
        <begin position="646"/>
        <end position="694"/>
    </location>
</feature>
<reference evidence="3" key="1">
    <citation type="journal article" date="2010" name="Genome Biol.">
        <title>Genome sequence of the necrotrophic plant pathogen Pythium ultimum reveals original pathogenicity mechanisms and effector repertoire.</title>
        <authorList>
            <person name="Levesque C.A."/>
            <person name="Brouwer H."/>
            <person name="Cano L."/>
            <person name="Hamilton J.P."/>
            <person name="Holt C."/>
            <person name="Huitema E."/>
            <person name="Raffaele S."/>
            <person name="Robideau G.P."/>
            <person name="Thines M."/>
            <person name="Win J."/>
            <person name="Zerillo M.M."/>
            <person name="Beakes G.W."/>
            <person name="Boore J.L."/>
            <person name="Busam D."/>
            <person name="Dumas B."/>
            <person name="Ferriera S."/>
            <person name="Fuerstenberg S.I."/>
            <person name="Gachon C.M."/>
            <person name="Gaulin E."/>
            <person name="Govers F."/>
            <person name="Grenville-Briggs L."/>
            <person name="Horner N."/>
            <person name="Hostetler J."/>
            <person name="Jiang R.H."/>
            <person name="Johnson J."/>
            <person name="Krajaejun T."/>
            <person name="Lin H."/>
            <person name="Meijer H.J."/>
            <person name="Moore B."/>
            <person name="Morris P."/>
            <person name="Phuntmart V."/>
            <person name="Puiu D."/>
            <person name="Shetty J."/>
            <person name="Stajich J.E."/>
            <person name="Tripathy S."/>
            <person name="Wawra S."/>
            <person name="van West P."/>
            <person name="Whitty B.R."/>
            <person name="Coutinho P.M."/>
            <person name="Henrissat B."/>
            <person name="Martin F."/>
            <person name="Thomas P.D."/>
            <person name="Tyler B.M."/>
            <person name="De Vries R.P."/>
            <person name="Kamoun S."/>
            <person name="Yandell M."/>
            <person name="Tisserat N."/>
            <person name="Buell C.R."/>
        </authorList>
    </citation>
    <scope>NUCLEOTIDE SEQUENCE</scope>
    <source>
        <strain evidence="3">DAOM:BR144</strain>
    </source>
</reference>
<keyword evidence="1" id="KW-0175">Coiled coil</keyword>
<dbReference type="EnsemblProtists" id="PYU1_T005083">
    <property type="protein sequence ID" value="PYU1_T005083"/>
    <property type="gene ID" value="PYU1_G005072"/>
</dbReference>
<reference evidence="2" key="3">
    <citation type="submission" date="2015-02" db="UniProtKB">
        <authorList>
            <consortium name="EnsemblProtists"/>
        </authorList>
    </citation>
    <scope>IDENTIFICATION</scope>
    <source>
        <strain evidence="2">DAOM BR144</strain>
    </source>
</reference>
<name>K3WJE1_GLOUD</name>
<accession>K3WJE1</accession>
<proteinExistence type="predicted"/>
<evidence type="ECO:0000313" key="2">
    <source>
        <dbReference type="EnsemblProtists" id="PYU1_T005083"/>
    </source>
</evidence>
<organism evidence="2 3">
    <name type="scientific">Globisporangium ultimum (strain ATCC 200006 / CBS 805.95 / DAOM BR144)</name>
    <name type="common">Pythium ultimum</name>
    <dbReference type="NCBI Taxonomy" id="431595"/>
    <lineage>
        <taxon>Eukaryota</taxon>
        <taxon>Sar</taxon>
        <taxon>Stramenopiles</taxon>
        <taxon>Oomycota</taxon>
        <taxon>Peronosporomycetes</taxon>
        <taxon>Pythiales</taxon>
        <taxon>Pythiaceae</taxon>
        <taxon>Globisporangium</taxon>
    </lineage>
</organism>
<dbReference type="EMBL" id="GL376564">
    <property type="status" value="NOT_ANNOTATED_CDS"/>
    <property type="molecule type" value="Genomic_DNA"/>
</dbReference>
<protein>
    <submittedName>
        <fullName evidence="2">Uncharacterized protein</fullName>
    </submittedName>
</protein>
<feature type="coiled-coil region" evidence="1">
    <location>
        <begin position="7"/>
        <end position="79"/>
    </location>
</feature>
<dbReference type="Proteomes" id="UP000019132">
    <property type="component" value="Unassembled WGS sequence"/>
</dbReference>
<dbReference type="eggNOG" id="ENOG502S3GE">
    <property type="taxonomic scope" value="Eukaryota"/>
</dbReference>
<keyword evidence="3" id="KW-1185">Reference proteome</keyword>
<feature type="coiled-coil region" evidence="1">
    <location>
        <begin position="123"/>
        <end position="294"/>
    </location>
</feature>
<dbReference type="STRING" id="431595.K3WJE1"/>
<dbReference type="VEuPathDB" id="FungiDB:PYU1_G005072"/>
<feature type="coiled-coil region" evidence="1">
    <location>
        <begin position="369"/>
        <end position="585"/>
    </location>
</feature>
<reference evidence="3" key="2">
    <citation type="submission" date="2010-04" db="EMBL/GenBank/DDBJ databases">
        <authorList>
            <person name="Buell R."/>
            <person name="Hamilton J."/>
            <person name="Hostetler J."/>
        </authorList>
    </citation>
    <scope>NUCLEOTIDE SEQUENCE [LARGE SCALE GENOMIC DNA]</scope>
    <source>
        <strain evidence="3">DAOM:BR144</strain>
    </source>
</reference>
<evidence type="ECO:0000256" key="1">
    <source>
        <dbReference type="SAM" id="Coils"/>
    </source>
</evidence>